<organism evidence="2 3">
    <name type="scientific">Pseudomonas chlororaphis</name>
    <dbReference type="NCBI Taxonomy" id="587753"/>
    <lineage>
        <taxon>Bacteria</taxon>
        <taxon>Pseudomonadati</taxon>
        <taxon>Pseudomonadota</taxon>
        <taxon>Gammaproteobacteria</taxon>
        <taxon>Pseudomonadales</taxon>
        <taxon>Pseudomonadaceae</taxon>
        <taxon>Pseudomonas</taxon>
    </lineage>
</organism>
<evidence type="ECO:0000256" key="1">
    <source>
        <dbReference type="SAM" id="SignalP"/>
    </source>
</evidence>
<feature type="signal peptide" evidence="1">
    <location>
        <begin position="1"/>
        <end position="38"/>
    </location>
</feature>
<dbReference type="Proteomes" id="UP000277437">
    <property type="component" value="Chromosome"/>
</dbReference>
<dbReference type="RefSeq" id="WP_124324609.1">
    <property type="nucleotide sequence ID" value="NZ_CP118137.1"/>
</dbReference>
<keyword evidence="1" id="KW-0732">Signal</keyword>
<accession>A0AAX3FPP2</accession>
<dbReference type="EMBL" id="LR134334">
    <property type="protein sequence ID" value="VEF72535.1"/>
    <property type="molecule type" value="Genomic_DNA"/>
</dbReference>
<feature type="chain" id="PRO_5043869860" evidence="1">
    <location>
        <begin position="39"/>
        <end position="449"/>
    </location>
</feature>
<name>A0AAX3FPP2_9PSED</name>
<proteinExistence type="predicted"/>
<dbReference type="AlphaFoldDB" id="A0AAX3FPP2"/>
<evidence type="ECO:0000313" key="3">
    <source>
        <dbReference type="Proteomes" id="UP000277437"/>
    </source>
</evidence>
<reference evidence="2 3" key="1">
    <citation type="submission" date="2018-12" db="EMBL/GenBank/DDBJ databases">
        <authorList>
            <consortium name="Pathogen Informatics"/>
        </authorList>
    </citation>
    <scope>NUCLEOTIDE SEQUENCE [LARGE SCALE GENOMIC DNA]</scope>
    <source>
        <strain evidence="2 3">NCTC7357</strain>
    </source>
</reference>
<protein>
    <submittedName>
        <fullName evidence="2">Uncharacterized protein</fullName>
    </submittedName>
</protein>
<evidence type="ECO:0000313" key="2">
    <source>
        <dbReference type="EMBL" id="VEF72535.1"/>
    </source>
</evidence>
<gene>
    <name evidence="2" type="ORF">NCTC7357_00771</name>
</gene>
<sequence>MLIQTILFFANPAGRTNLRRAIATAALLVASSVAPLQAASLSLEVELADSSIAYLDESTQARLWPQVWTGAELVAYYFPSIGSKGKTHKTRPSLQPFTCMVGTVCIPAPRFEMESVPVRRQVTVRAQVLQGSAGQPLKLRFELPETPAEHYSFSHAELRAPADALWREPLFTSWARDLSWETRRGFSKRRKQPLSIALVFPKQDVPGYQMVDLAVRTPGGDSHPGDPMAVTTLRANLKAPDGSVRQLAWPGHLSLDLQERLEASPDWARTGRVPATVKLNQFPWRLSSYSAKERISTVVMPDSTPRWYGLKHYNAPKGVWLKLTQSGPLAQVELLAEAGAERTIEGQVPVKRETWLFFAGKLMRYRGQLHYNSEPPLPGTEWRMDWSNGERLEASAANVLSRSLSKQVPDCRWDGCRKNLAEARAQLAASDAQLQSEGERYLQLAREPD</sequence>